<organism evidence="1 2">
    <name type="scientific">Paramesorhizobium deserti</name>
    <dbReference type="NCBI Taxonomy" id="1494590"/>
    <lineage>
        <taxon>Bacteria</taxon>
        <taxon>Pseudomonadati</taxon>
        <taxon>Pseudomonadota</taxon>
        <taxon>Alphaproteobacteria</taxon>
        <taxon>Hyphomicrobiales</taxon>
        <taxon>Phyllobacteriaceae</taxon>
        <taxon>Paramesorhizobium</taxon>
    </lineage>
</organism>
<keyword evidence="2" id="KW-1185">Reference proteome</keyword>
<comment type="caution">
    <text evidence="1">The sequence shown here is derived from an EMBL/GenBank/DDBJ whole genome shotgun (WGS) entry which is preliminary data.</text>
</comment>
<evidence type="ECO:0000313" key="2">
    <source>
        <dbReference type="Proteomes" id="UP000070107"/>
    </source>
</evidence>
<name>A0A135HW51_9HYPH</name>
<gene>
    <name evidence="1" type="ORF">ATN84_08545</name>
</gene>
<dbReference type="Proteomes" id="UP000070107">
    <property type="component" value="Unassembled WGS sequence"/>
</dbReference>
<reference evidence="1 2" key="1">
    <citation type="submission" date="2015-11" db="EMBL/GenBank/DDBJ databases">
        <title>Draft genome sequence of Paramesorhizobium deserti A-3-E, a strain highly resistant to diverse beta-lactam antibiotics.</title>
        <authorList>
            <person name="Lv R."/>
            <person name="Yang X."/>
            <person name="Fang N."/>
            <person name="Guo J."/>
            <person name="Luo X."/>
            <person name="Peng F."/>
            <person name="Yang R."/>
            <person name="Cui Y."/>
            <person name="Fang C."/>
            <person name="Song Y."/>
        </authorList>
    </citation>
    <scope>NUCLEOTIDE SEQUENCE [LARGE SCALE GENOMIC DNA]</scope>
    <source>
        <strain evidence="1 2">A-3-E</strain>
    </source>
</reference>
<protein>
    <submittedName>
        <fullName evidence="1">Uncharacterized protein</fullName>
    </submittedName>
</protein>
<dbReference type="EMBL" id="LNTU01000012">
    <property type="protein sequence ID" value="KXF77422.1"/>
    <property type="molecule type" value="Genomic_DNA"/>
</dbReference>
<evidence type="ECO:0000313" key="1">
    <source>
        <dbReference type="EMBL" id="KXF77422.1"/>
    </source>
</evidence>
<accession>A0A135HW51</accession>
<proteinExistence type="predicted"/>
<sequence>MSNRSSTVGRSASVGAIEAAAAAVAGATGQAGQVGAMDPAGQVGGITGDTVPDIGVVTAAIGITAMDTGVTVMDGGILWRLSAPARSSAVPSPISRPGLRRATAARMSSGVPTGIAPIGPMITPISPITARAASVIRLIAECGSLHSLCKRRPSGAAFLLQERDRADSDV</sequence>
<dbReference type="AlphaFoldDB" id="A0A135HW51"/>